<feature type="region of interest" description="Disordered" evidence="1">
    <location>
        <begin position="1"/>
        <end position="25"/>
    </location>
</feature>
<reference evidence="2 3" key="1">
    <citation type="submission" date="2017-03" db="EMBL/GenBank/DDBJ databases">
        <title>Genomes of endolithic fungi from Antarctica.</title>
        <authorList>
            <person name="Coleine C."/>
            <person name="Masonjones S."/>
            <person name="Stajich J.E."/>
        </authorList>
    </citation>
    <scope>NUCLEOTIDE SEQUENCE [LARGE SCALE GENOMIC DNA]</scope>
    <source>
        <strain evidence="2 3">CCFEE 5311</strain>
    </source>
</reference>
<proteinExistence type="predicted"/>
<dbReference type="Proteomes" id="UP000310066">
    <property type="component" value="Unassembled WGS sequence"/>
</dbReference>
<comment type="caution">
    <text evidence="2">The sequence shown here is derived from an EMBL/GenBank/DDBJ whole genome shotgun (WGS) entry which is preliminary data.</text>
</comment>
<sequence>MQRHRGSSQRRKRRRDMRSTREVGGVVELSSGSAERTGKWGFSIAESGWPASHTTVKTHPAGALVVAALEATLAADPLAVDAEDAEAGALVVALLLPVVEDPLEDAVPKGVLAAPGAQVAAMGRLVTDWPAQRASAKVMVAVLHILASPTQHARLARRVVSEQMQPTASCAQLPKEVTQLPAHAGRPGMLTLTATLASAARRTGILLEARIAVVQMAHREDKV</sequence>
<name>A0A4U0VHW5_9PEZI</name>
<evidence type="ECO:0000256" key="1">
    <source>
        <dbReference type="SAM" id="MobiDB-lite"/>
    </source>
</evidence>
<gene>
    <name evidence="2" type="ORF">B0A54_00824</name>
</gene>
<dbReference type="AlphaFoldDB" id="A0A4U0VHW5"/>
<dbReference type="EMBL" id="NAJP01000003">
    <property type="protein sequence ID" value="TKA48688.1"/>
    <property type="molecule type" value="Genomic_DNA"/>
</dbReference>
<evidence type="ECO:0000313" key="2">
    <source>
        <dbReference type="EMBL" id="TKA48688.1"/>
    </source>
</evidence>
<evidence type="ECO:0000313" key="3">
    <source>
        <dbReference type="Proteomes" id="UP000310066"/>
    </source>
</evidence>
<organism evidence="2 3">
    <name type="scientific">Friedmanniomyces endolithicus</name>
    <dbReference type="NCBI Taxonomy" id="329885"/>
    <lineage>
        <taxon>Eukaryota</taxon>
        <taxon>Fungi</taxon>
        <taxon>Dikarya</taxon>
        <taxon>Ascomycota</taxon>
        <taxon>Pezizomycotina</taxon>
        <taxon>Dothideomycetes</taxon>
        <taxon>Dothideomycetidae</taxon>
        <taxon>Mycosphaerellales</taxon>
        <taxon>Teratosphaeriaceae</taxon>
        <taxon>Friedmanniomyces</taxon>
    </lineage>
</organism>
<protein>
    <submittedName>
        <fullName evidence="2">Uncharacterized protein</fullName>
    </submittedName>
</protein>
<accession>A0A4U0VHW5</accession>
<feature type="compositionally biased region" description="Basic residues" evidence="1">
    <location>
        <begin position="1"/>
        <end position="16"/>
    </location>
</feature>